<dbReference type="Proteomes" id="UP001175226">
    <property type="component" value="Unassembled WGS sequence"/>
</dbReference>
<feature type="transmembrane region" description="Helical" evidence="1">
    <location>
        <begin position="90"/>
        <end position="109"/>
    </location>
</feature>
<name>A0AA39K3V3_9AGAR</name>
<dbReference type="EMBL" id="JAUEPT010000004">
    <property type="protein sequence ID" value="KAK0452694.1"/>
    <property type="molecule type" value="Genomic_DNA"/>
</dbReference>
<reference evidence="2" key="1">
    <citation type="submission" date="2023-06" db="EMBL/GenBank/DDBJ databases">
        <authorList>
            <consortium name="Lawrence Berkeley National Laboratory"/>
            <person name="Ahrendt S."/>
            <person name="Sahu N."/>
            <person name="Indic B."/>
            <person name="Wong-Bajracharya J."/>
            <person name="Merenyi Z."/>
            <person name="Ke H.-M."/>
            <person name="Monk M."/>
            <person name="Kocsube S."/>
            <person name="Drula E."/>
            <person name="Lipzen A."/>
            <person name="Balint B."/>
            <person name="Henrissat B."/>
            <person name="Andreopoulos B."/>
            <person name="Martin F.M."/>
            <person name="Harder C.B."/>
            <person name="Rigling D."/>
            <person name="Ford K.L."/>
            <person name="Foster G.D."/>
            <person name="Pangilinan J."/>
            <person name="Papanicolaou A."/>
            <person name="Barry K."/>
            <person name="LaButti K."/>
            <person name="Viragh M."/>
            <person name="Koriabine M."/>
            <person name="Yan M."/>
            <person name="Riley R."/>
            <person name="Champramary S."/>
            <person name="Plett K.L."/>
            <person name="Tsai I.J."/>
            <person name="Slot J."/>
            <person name="Sipos G."/>
            <person name="Plett J."/>
            <person name="Nagy L.G."/>
            <person name="Grigoriev I.V."/>
        </authorList>
    </citation>
    <scope>NUCLEOTIDE SEQUENCE</scope>
    <source>
        <strain evidence="2">FPL87.14</strain>
    </source>
</reference>
<sequence>MAQKYLYPETTSAVKYNVFLLCEMSNIGLNRLWSSPRPDSRFLTEEPQSIHDIFIHSNVSIYPTADNIHPPWKRDLHALLEQPTSSAGEFLIHILMTFLIVTSAIVTVWKPSQRFVQYQHESGLALR</sequence>
<comment type="caution">
    <text evidence="2">The sequence shown here is derived from an EMBL/GenBank/DDBJ whole genome shotgun (WGS) entry which is preliminary data.</text>
</comment>
<accession>A0AA39K3V3</accession>
<keyword evidence="1" id="KW-0812">Transmembrane</keyword>
<evidence type="ECO:0000313" key="2">
    <source>
        <dbReference type="EMBL" id="KAK0452694.1"/>
    </source>
</evidence>
<keyword evidence="3" id="KW-1185">Reference proteome</keyword>
<evidence type="ECO:0000256" key="1">
    <source>
        <dbReference type="SAM" id="Phobius"/>
    </source>
</evidence>
<evidence type="ECO:0000313" key="3">
    <source>
        <dbReference type="Proteomes" id="UP001175226"/>
    </source>
</evidence>
<keyword evidence="1" id="KW-1133">Transmembrane helix</keyword>
<dbReference type="AlphaFoldDB" id="A0AA39K3V3"/>
<keyword evidence="1" id="KW-0472">Membrane</keyword>
<organism evidence="2 3">
    <name type="scientific">Armillaria borealis</name>
    <dbReference type="NCBI Taxonomy" id="47425"/>
    <lineage>
        <taxon>Eukaryota</taxon>
        <taxon>Fungi</taxon>
        <taxon>Dikarya</taxon>
        <taxon>Basidiomycota</taxon>
        <taxon>Agaricomycotina</taxon>
        <taxon>Agaricomycetes</taxon>
        <taxon>Agaricomycetidae</taxon>
        <taxon>Agaricales</taxon>
        <taxon>Marasmiineae</taxon>
        <taxon>Physalacriaceae</taxon>
        <taxon>Armillaria</taxon>
    </lineage>
</organism>
<protein>
    <submittedName>
        <fullName evidence="2">Uncharacterized protein</fullName>
    </submittedName>
</protein>
<proteinExistence type="predicted"/>
<gene>
    <name evidence="2" type="ORF">EV421DRAFT_923599</name>
</gene>